<evidence type="ECO:0000313" key="3">
    <source>
        <dbReference type="Proteomes" id="UP001596200"/>
    </source>
</evidence>
<keyword evidence="2" id="KW-0489">Methyltransferase</keyword>
<name>A0ABW1GW34_9ACTN</name>
<evidence type="ECO:0000259" key="1">
    <source>
        <dbReference type="Pfam" id="PF13649"/>
    </source>
</evidence>
<dbReference type="Proteomes" id="UP001596200">
    <property type="component" value="Unassembled WGS sequence"/>
</dbReference>
<dbReference type="Pfam" id="PF13649">
    <property type="entry name" value="Methyltransf_25"/>
    <property type="match status" value="1"/>
</dbReference>
<dbReference type="CDD" id="cd02440">
    <property type="entry name" value="AdoMet_MTases"/>
    <property type="match status" value="1"/>
</dbReference>
<proteinExistence type="predicted"/>
<protein>
    <submittedName>
        <fullName evidence="2">Class I SAM-dependent methyltransferase</fullName>
        <ecNumber evidence="2">2.1.1.-</ecNumber>
    </submittedName>
</protein>
<dbReference type="SUPFAM" id="SSF53335">
    <property type="entry name" value="S-adenosyl-L-methionine-dependent methyltransferases"/>
    <property type="match status" value="1"/>
</dbReference>
<dbReference type="InterPro" id="IPR029063">
    <property type="entry name" value="SAM-dependent_MTases_sf"/>
</dbReference>
<dbReference type="PANTHER" id="PTHR43591:SF99">
    <property type="entry name" value="OS06G0646000 PROTEIN"/>
    <property type="match status" value="1"/>
</dbReference>
<dbReference type="InterPro" id="IPR041698">
    <property type="entry name" value="Methyltransf_25"/>
</dbReference>
<keyword evidence="3" id="KW-1185">Reference proteome</keyword>
<accession>A0ABW1GW34</accession>
<dbReference type="RefSeq" id="WP_344516495.1">
    <property type="nucleotide sequence ID" value="NZ_BAAATU010000040.1"/>
</dbReference>
<dbReference type="EC" id="2.1.1.-" evidence="2"/>
<feature type="domain" description="Methyltransferase" evidence="1">
    <location>
        <begin position="46"/>
        <end position="142"/>
    </location>
</feature>
<evidence type="ECO:0000313" key="2">
    <source>
        <dbReference type="EMBL" id="MFC5918328.1"/>
    </source>
</evidence>
<reference evidence="3" key="1">
    <citation type="journal article" date="2019" name="Int. J. Syst. Evol. Microbiol.">
        <title>The Global Catalogue of Microorganisms (GCM) 10K type strain sequencing project: providing services to taxonomists for standard genome sequencing and annotation.</title>
        <authorList>
            <consortium name="The Broad Institute Genomics Platform"/>
            <consortium name="The Broad Institute Genome Sequencing Center for Infectious Disease"/>
            <person name="Wu L."/>
            <person name="Ma J."/>
        </authorList>
    </citation>
    <scope>NUCLEOTIDE SEQUENCE [LARGE SCALE GENOMIC DNA]</scope>
    <source>
        <strain evidence="3">JCM 4147</strain>
    </source>
</reference>
<sequence length="259" mass="29030">MPGISVARFYDELADDYHLVYEDWNASVRRQGDALHALIGQDRARVLDCSCGIGTQAIGLALRGHRVIGTDLSPRAAARAAREAAHRNLTLRTAAADMRRLPFPDGRFDTVVCADNSLPHLLTEEDVVTALAEMRRVLHPTGLLLVSTRPYDDLLRARPASTPPQVHRPADCADARERAVTFQLWHWHDDGEHYDVEHFQLLPADGEWRVEARRTTYWALGRDRLIGLAADAGFVGLEWRTPQETGFFQPLLVARVGEK</sequence>
<dbReference type="GO" id="GO:0008168">
    <property type="term" value="F:methyltransferase activity"/>
    <property type="evidence" value="ECO:0007669"/>
    <property type="project" value="UniProtKB-KW"/>
</dbReference>
<dbReference type="PANTHER" id="PTHR43591">
    <property type="entry name" value="METHYLTRANSFERASE"/>
    <property type="match status" value="1"/>
</dbReference>
<organism evidence="2 3">
    <name type="scientific">Streptomyces pulveraceus</name>
    <dbReference type="NCBI Taxonomy" id="68258"/>
    <lineage>
        <taxon>Bacteria</taxon>
        <taxon>Bacillati</taxon>
        <taxon>Actinomycetota</taxon>
        <taxon>Actinomycetes</taxon>
        <taxon>Kitasatosporales</taxon>
        <taxon>Streptomycetaceae</taxon>
        <taxon>Streptomyces</taxon>
    </lineage>
</organism>
<dbReference type="GO" id="GO:0032259">
    <property type="term" value="P:methylation"/>
    <property type="evidence" value="ECO:0007669"/>
    <property type="project" value="UniProtKB-KW"/>
</dbReference>
<dbReference type="EMBL" id="JBHSPU010000038">
    <property type="protein sequence ID" value="MFC5918328.1"/>
    <property type="molecule type" value="Genomic_DNA"/>
</dbReference>
<keyword evidence="2" id="KW-0808">Transferase</keyword>
<dbReference type="Gene3D" id="3.40.50.150">
    <property type="entry name" value="Vaccinia Virus protein VP39"/>
    <property type="match status" value="1"/>
</dbReference>
<comment type="caution">
    <text evidence="2">The sequence shown here is derived from an EMBL/GenBank/DDBJ whole genome shotgun (WGS) entry which is preliminary data.</text>
</comment>
<gene>
    <name evidence="2" type="ORF">ACFP1B_33595</name>
</gene>